<accession>A0A9P7FQM4</accession>
<reference evidence="1" key="1">
    <citation type="submission" date="2020-07" db="EMBL/GenBank/DDBJ databases">
        <authorList>
            <person name="Nieuwenhuis M."/>
            <person name="Van De Peppel L.J.J."/>
        </authorList>
    </citation>
    <scope>NUCLEOTIDE SEQUENCE</scope>
    <source>
        <strain evidence="1">AP01</strain>
        <tissue evidence="1">Mycelium</tissue>
    </source>
</reference>
<gene>
    <name evidence="1" type="ORF">DXG03_006835</name>
</gene>
<proteinExistence type="predicted"/>
<protein>
    <submittedName>
        <fullName evidence="1">Uncharacterized protein</fullName>
    </submittedName>
</protein>
<sequence length="77" mass="7845">ESSDGAGKIGVGPGQEGGRILKKTPLSMYYWNTGTSTYGYTSEQANLEGLHSGAPVDKILLDQGGDAGDGEGAEAVL</sequence>
<evidence type="ECO:0000313" key="1">
    <source>
        <dbReference type="EMBL" id="KAG5633655.1"/>
    </source>
</evidence>
<dbReference type="EMBL" id="JABCKV010004780">
    <property type="protein sequence ID" value="KAG5633655.1"/>
    <property type="molecule type" value="Genomic_DNA"/>
</dbReference>
<dbReference type="Proteomes" id="UP000775547">
    <property type="component" value="Unassembled WGS sequence"/>
</dbReference>
<feature type="non-terminal residue" evidence="1">
    <location>
        <position position="77"/>
    </location>
</feature>
<reference evidence="1" key="2">
    <citation type="submission" date="2021-10" db="EMBL/GenBank/DDBJ databases">
        <title>Phylogenomics reveals ancestral predisposition of the termite-cultivated fungus Termitomyces towards a domesticated lifestyle.</title>
        <authorList>
            <person name="Auxier B."/>
            <person name="Grum-Grzhimaylo A."/>
            <person name="Cardenas M.E."/>
            <person name="Lodge J.D."/>
            <person name="Laessoe T."/>
            <person name="Pedersen O."/>
            <person name="Smith M.E."/>
            <person name="Kuyper T.W."/>
            <person name="Franco-Molano E.A."/>
            <person name="Baroni T.J."/>
            <person name="Aanen D.K."/>
        </authorList>
    </citation>
    <scope>NUCLEOTIDE SEQUENCE</scope>
    <source>
        <strain evidence="1">AP01</strain>
        <tissue evidence="1">Mycelium</tissue>
    </source>
</reference>
<organism evidence="1 2">
    <name type="scientific">Asterophora parasitica</name>
    <dbReference type="NCBI Taxonomy" id="117018"/>
    <lineage>
        <taxon>Eukaryota</taxon>
        <taxon>Fungi</taxon>
        <taxon>Dikarya</taxon>
        <taxon>Basidiomycota</taxon>
        <taxon>Agaricomycotina</taxon>
        <taxon>Agaricomycetes</taxon>
        <taxon>Agaricomycetidae</taxon>
        <taxon>Agaricales</taxon>
        <taxon>Tricholomatineae</taxon>
        <taxon>Lyophyllaceae</taxon>
        <taxon>Asterophora</taxon>
    </lineage>
</organism>
<dbReference type="AlphaFoldDB" id="A0A9P7FQM4"/>
<comment type="caution">
    <text evidence="1">The sequence shown here is derived from an EMBL/GenBank/DDBJ whole genome shotgun (WGS) entry which is preliminary data.</text>
</comment>
<evidence type="ECO:0000313" key="2">
    <source>
        <dbReference type="Proteomes" id="UP000775547"/>
    </source>
</evidence>
<keyword evidence="2" id="KW-1185">Reference proteome</keyword>
<name>A0A9P7FQM4_9AGAR</name>